<keyword evidence="5" id="KW-0560">Oxidoreductase</keyword>
<dbReference type="SUPFAM" id="SSF52343">
    <property type="entry name" value="Ferredoxin reductase-like, C-terminal NADP-linked domain"/>
    <property type="match status" value="1"/>
</dbReference>
<evidence type="ECO:0000256" key="7">
    <source>
        <dbReference type="SAM" id="MobiDB-lite"/>
    </source>
</evidence>
<dbReference type="InterPro" id="IPR001834">
    <property type="entry name" value="CBR-like"/>
</dbReference>
<feature type="domain" description="FAD-binding FR-type" evidence="8">
    <location>
        <begin position="62"/>
        <end position="164"/>
    </location>
</feature>
<dbReference type="AlphaFoldDB" id="A0A8S1DWG6"/>
<keyword evidence="10" id="KW-1185">Reference proteome</keyword>
<evidence type="ECO:0000256" key="2">
    <source>
        <dbReference type="ARBA" id="ARBA00006105"/>
    </source>
</evidence>
<feature type="binding site" evidence="6">
    <location>
        <position position="130"/>
    </location>
    <ligand>
        <name>FAD</name>
        <dbReference type="ChEBI" id="CHEBI:57692"/>
    </ligand>
</feature>
<organism evidence="9 10">
    <name type="scientific">Cloeon dipterum</name>
    <dbReference type="NCBI Taxonomy" id="197152"/>
    <lineage>
        <taxon>Eukaryota</taxon>
        <taxon>Metazoa</taxon>
        <taxon>Ecdysozoa</taxon>
        <taxon>Arthropoda</taxon>
        <taxon>Hexapoda</taxon>
        <taxon>Insecta</taxon>
        <taxon>Pterygota</taxon>
        <taxon>Palaeoptera</taxon>
        <taxon>Ephemeroptera</taxon>
        <taxon>Pisciforma</taxon>
        <taxon>Baetidae</taxon>
        <taxon>Cloeon</taxon>
    </lineage>
</organism>
<dbReference type="Pfam" id="PF00970">
    <property type="entry name" value="FAD_binding_6"/>
    <property type="match status" value="1"/>
</dbReference>
<dbReference type="SUPFAM" id="SSF63380">
    <property type="entry name" value="Riboflavin synthase domain-like"/>
    <property type="match status" value="1"/>
</dbReference>
<dbReference type="Gene3D" id="3.40.50.80">
    <property type="entry name" value="Nucleotide-binding domain of ferredoxin-NADP reductase (FNR) module"/>
    <property type="match status" value="1"/>
</dbReference>
<dbReference type="PANTHER" id="PTHR19370">
    <property type="entry name" value="NADH-CYTOCHROME B5 REDUCTASE"/>
    <property type="match status" value="1"/>
</dbReference>
<evidence type="ECO:0000256" key="6">
    <source>
        <dbReference type="PIRSR" id="PIRSR601834-1"/>
    </source>
</evidence>
<sequence>MDGLQRGASVDEETEPEEPKVGDCCGEGCNPCVYDIYRESLKRFKAKRPHGISADSLGLDKIEFKPFRLTIITPQTKDTSIYRFESSERISIKIGQHLELLVPCQSENGVKEVVRKYSPIAWTDTSFDVIIKRYANGEASKYFDKAEPEDVMSWRGPYGNFSYRKDDQEQLVILCAGTGIAPVIPIIRTIVENSEDETTIKLLCGSHTLEDRLLMDTLNELKAFWNFVFTHYVTSNDGEAGWGEKVIRGRIQETDILNVISASNKKSKVLICGSDSFCDDMKETVRKTGADFHCF</sequence>
<dbReference type="InterPro" id="IPR019180">
    <property type="entry name" value="Oxidoreductase-like_N"/>
</dbReference>
<proteinExistence type="inferred from homology"/>
<dbReference type="OrthoDB" id="432685at2759"/>
<feature type="binding site" evidence="6">
    <location>
        <position position="132"/>
    </location>
    <ligand>
        <name>FAD</name>
        <dbReference type="ChEBI" id="CHEBI:57692"/>
    </ligand>
</feature>
<dbReference type="InterPro" id="IPR017938">
    <property type="entry name" value="Riboflavin_synthase-like_b-brl"/>
</dbReference>
<evidence type="ECO:0000256" key="1">
    <source>
        <dbReference type="ARBA" id="ARBA00001974"/>
    </source>
</evidence>
<dbReference type="InterPro" id="IPR039261">
    <property type="entry name" value="FNR_nucleotide-bd"/>
</dbReference>
<evidence type="ECO:0000256" key="4">
    <source>
        <dbReference type="ARBA" id="ARBA00022827"/>
    </source>
</evidence>
<dbReference type="InterPro" id="IPR001433">
    <property type="entry name" value="OxRdtase_FAD/NAD-bd"/>
</dbReference>
<evidence type="ECO:0000256" key="3">
    <source>
        <dbReference type="ARBA" id="ARBA00022630"/>
    </source>
</evidence>
<dbReference type="InterPro" id="IPR008333">
    <property type="entry name" value="Cbr1-like_FAD-bd_dom"/>
</dbReference>
<evidence type="ECO:0000313" key="10">
    <source>
        <dbReference type="Proteomes" id="UP000494165"/>
    </source>
</evidence>
<dbReference type="Gene3D" id="2.40.30.10">
    <property type="entry name" value="Translation factors"/>
    <property type="match status" value="1"/>
</dbReference>
<dbReference type="Pfam" id="PF09791">
    <property type="entry name" value="Oxidored-like"/>
    <property type="match status" value="1"/>
</dbReference>
<feature type="binding site" evidence="6">
    <location>
        <position position="117"/>
    </location>
    <ligand>
        <name>FAD</name>
        <dbReference type="ChEBI" id="CHEBI:57692"/>
    </ligand>
</feature>
<dbReference type="PANTHER" id="PTHR19370:SF184">
    <property type="entry name" value="NADH-CYTOCHROME B5 REDUCTASE-LIKE"/>
    <property type="match status" value="1"/>
</dbReference>
<dbReference type="CDD" id="cd06183">
    <property type="entry name" value="cyt_b5_reduct_like"/>
    <property type="match status" value="1"/>
</dbReference>
<evidence type="ECO:0000313" key="9">
    <source>
        <dbReference type="EMBL" id="CAB3382442.1"/>
    </source>
</evidence>
<feature type="binding site" evidence="6">
    <location>
        <position position="140"/>
    </location>
    <ligand>
        <name>FAD</name>
        <dbReference type="ChEBI" id="CHEBI:57692"/>
    </ligand>
</feature>
<feature type="region of interest" description="Disordered" evidence="7">
    <location>
        <begin position="1"/>
        <end position="22"/>
    </location>
</feature>
<dbReference type="Proteomes" id="UP000494165">
    <property type="component" value="Unassembled WGS sequence"/>
</dbReference>
<dbReference type="PROSITE" id="PS51384">
    <property type="entry name" value="FAD_FR"/>
    <property type="match status" value="1"/>
</dbReference>
<dbReference type="PRINTS" id="PR00406">
    <property type="entry name" value="CYTB5RDTASE"/>
</dbReference>
<protein>
    <recommendedName>
        <fullName evidence="8">FAD-binding FR-type domain-containing protein</fullName>
    </recommendedName>
</protein>
<feature type="binding site" evidence="6">
    <location>
        <position position="115"/>
    </location>
    <ligand>
        <name>FAD</name>
        <dbReference type="ChEBI" id="CHEBI:57692"/>
    </ligand>
</feature>
<evidence type="ECO:0000259" key="8">
    <source>
        <dbReference type="PROSITE" id="PS51384"/>
    </source>
</evidence>
<dbReference type="GO" id="GO:0016491">
    <property type="term" value="F:oxidoreductase activity"/>
    <property type="evidence" value="ECO:0007669"/>
    <property type="project" value="UniProtKB-KW"/>
</dbReference>
<comment type="caution">
    <text evidence="9">The sequence shown here is derived from an EMBL/GenBank/DDBJ whole genome shotgun (WGS) entry which is preliminary data.</text>
</comment>
<dbReference type="Pfam" id="PF00175">
    <property type="entry name" value="NAD_binding_1"/>
    <property type="match status" value="1"/>
</dbReference>
<comment type="cofactor">
    <cofactor evidence="1 6">
        <name>FAD</name>
        <dbReference type="ChEBI" id="CHEBI:57692"/>
    </cofactor>
</comment>
<dbReference type="InterPro" id="IPR017927">
    <property type="entry name" value="FAD-bd_FR_type"/>
</dbReference>
<comment type="similarity">
    <text evidence="2">Belongs to the flavoprotein pyridine nucleotide cytochrome reductase family.</text>
</comment>
<dbReference type="EMBL" id="CADEPI010000271">
    <property type="protein sequence ID" value="CAB3382442.1"/>
    <property type="molecule type" value="Genomic_DNA"/>
</dbReference>
<keyword evidence="3 6" id="KW-0285">Flavoprotein</keyword>
<keyword evidence="4 6" id="KW-0274">FAD</keyword>
<accession>A0A8S1DWG6</accession>
<gene>
    <name evidence="9" type="ORF">CLODIP_2_CD01441</name>
</gene>
<name>A0A8S1DWG6_9INSE</name>
<reference evidence="9 10" key="1">
    <citation type="submission" date="2020-04" db="EMBL/GenBank/DDBJ databases">
        <authorList>
            <person name="Alioto T."/>
            <person name="Alioto T."/>
            <person name="Gomez Garrido J."/>
        </authorList>
    </citation>
    <scope>NUCLEOTIDE SEQUENCE [LARGE SCALE GENOMIC DNA]</scope>
</reference>
<evidence type="ECO:0000256" key="5">
    <source>
        <dbReference type="ARBA" id="ARBA00023002"/>
    </source>
</evidence>